<dbReference type="Pfam" id="PF08447">
    <property type="entry name" value="PAS_3"/>
    <property type="match status" value="1"/>
</dbReference>
<dbReference type="Pfam" id="PF07536">
    <property type="entry name" value="HWE_HK"/>
    <property type="match status" value="1"/>
</dbReference>
<dbReference type="SMART" id="SM00065">
    <property type="entry name" value="GAF"/>
    <property type="match status" value="1"/>
</dbReference>
<reference evidence="20 21" key="1">
    <citation type="submission" date="2019-09" db="EMBL/GenBank/DDBJ databases">
        <title>YIM 48816 draft genome.</title>
        <authorList>
            <person name="Jiang L."/>
        </authorList>
    </citation>
    <scope>NUCLEOTIDE SEQUENCE [LARGE SCALE GENOMIC DNA]</scope>
    <source>
        <strain evidence="20 21">YIM 48816</strain>
    </source>
</reference>
<dbReference type="PANTHER" id="PTHR41523:SF8">
    <property type="entry name" value="ETHYLENE RESPONSE SENSOR PROTEIN"/>
    <property type="match status" value="1"/>
</dbReference>
<proteinExistence type="predicted"/>
<dbReference type="SMART" id="SM00091">
    <property type="entry name" value="PAS"/>
    <property type="match status" value="2"/>
</dbReference>
<keyword evidence="7" id="KW-0285">Flavoprotein</keyword>
<dbReference type="GO" id="GO:0004673">
    <property type="term" value="F:protein histidine kinase activity"/>
    <property type="evidence" value="ECO:0007669"/>
    <property type="project" value="UniProtKB-EC"/>
</dbReference>
<evidence type="ECO:0000256" key="10">
    <source>
        <dbReference type="ARBA" id="ARBA00022737"/>
    </source>
</evidence>
<evidence type="ECO:0000256" key="8">
    <source>
        <dbReference type="ARBA" id="ARBA00022643"/>
    </source>
</evidence>
<dbReference type="PANTHER" id="PTHR41523">
    <property type="entry name" value="TWO-COMPONENT SYSTEM SENSOR PROTEIN"/>
    <property type="match status" value="1"/>
</dbReference>
<keyword evidence="15" id="KW-0843">Virulence</keyword>
<dbReference type="InterPro" id="IPR001610">
    <property type="entry name" value="PAC"/>
</dbReference>
<dbReference type="SUPFAM" id="SSF55785">
    <property type="entry name" value="PYP-like sensor domain (PAS domain)"/>
    <property type="match status" value="2"/>
</dbReference>
<dbReference type="EMBL" id="VZZK01000059">
    <property type="protein sequence ID" value="KAB1070789.1"/>
    <property type="molecule type" value="Genomic_DNA"/>
</dbReference>
<organism evidence="20 21">
    <name type="scientific">Methylobacterium soli</name>
    <dbReference type="NCBI Taxonomy" id="553447"/>
    <lineage>
        <taxon>Bacteria</taxon>
        <taxon>Pseudomonadati</taxon>
        <taxon>Pseudomonadota</taxon>
        <taxon>Alphaproteobacteria</taxon>
        <taxon>Hyphomicrobiales</taxon>
        <taxon>Methylobacteriaceae</taxon>
        <taxon>Methylobacterium</taxon>
    </lineage>
</organism>
<evidence type="ECO:0000256" key="12">
    <source>
        <dbReference type="ARBA" id="ARBA00022777"/>
    </source>
</evidence>
<keyword evidence="16" id="KW-0675">Receptor</keyword>
<feature type="compositionally biased region" description="Basic and acidic residues" evidence="17">
    <location>
        <begin position="233"/>
        <end position="250"/>
    </location>
</feature>
<dbReference type="InterPro" id="IPR035965">
    <property type="entry name" value="PAS-like_dom_sf"/>
</dbReference>
<dbReference type="Pfam" id="PF01590">
    <property type="entry name" value="GAF"/>
    <property type="match status" value="1"/>
</dbReference>
<dbReference type="Pfam" id="PF00989">
    <property type="entry name" value="PAS"/>
    <property type="match status" value="1"/>
</dbReference>
<evidence type="ECO:0000256" key="16">
    <source>
        <dbReference type="ARBA" id="ARBA00023170"/>
    </source>
</evidence>
<dbReference type="InterPro" id="IPR029016">
    <property type="entry name" value="GAF-like_dom_sf"/>
</dbReference>
<dbReference type="AlphaFoldDB" id="A0A6L3SPA4"/>
<feature type="domain" description="PAS" evidence="18">
    <location>
        <begin position="177"/>
        <end position="223"/>
    </location>
</feature>
<dbReference type="NCBIfam" id="TIGR00229">
    <property type="entry name" value="sensory_box"/>
    <property type="match status" value="2"/>
</dbReference>
<feature type="region of interest" description="Disordered" evidence="17">
    <location>
        <begin position="233"/>
        <end position="253"/>
    </location>
</feature>
<dbReference type="Gene3D" id="3.30.450.40">
    <property type="match status" value="1"/>
</dbReference>
<dbReference type="FunFam" id="3.30.450.20:FF:000099">
    <property type="entry name" value="Sensory box sensor histidine kinase"/>
    <property type="match status" value="1"/>
</dbReference>
<evidence type="ECO:0000256" key="11">
    <source>
        <dbReference type="ARBA" id="ARBA00022741"/>
    </source>
</evidence>
<evidence type="ECO:0000256" key="7">
    <source>
        <dbReference type="ARBA" id="ARBA00022630"/>
    </source>
</evidence>
<dbReference type="EC" id="2.7.13.3" evidence="2"/>
<dbReference type="InterPro" id="IPR011102">
    <property type="entry name" value="Sig_transdc_His_kinase_HWE"/>
</dbReference>
<dbReference type="PROSITE" id="PS50113">
    <property type="entry name" value="PAC"/>
    <property type="match status" value="2"/>
</dbReference>
<evidence type="ECO:0000256" key="6">
    <source>
        <dbReference type="ARBA" id="ARBA00022606"/>
    </source>
</evidence>
<evidence type="ECO:0000256" key="9">
    <source>
        <dbReference type="ARBA" id="ARBA00022679"/>
    </source>
</evidence>
<dbReference type="GO" id="GO:0009881">
    <property type="term" value="F:photoreceptor activity"/>
    <property type="evidence" value="ECO:0007669"/>
    <property type="project" value="UniProtKB-KW"/>
</dbReference>
<evidence type="ECO:0000256" key="17">
    <source>
        <dbReference type="SAM" id="MobiDB-lite"/>
    </source>
</evidence>
<feature type="domain" description="PAC" evidence="19">
    <location>
        <begin position="378"/>
        <end position="430"/>
    </location>
</feature>
<name>A0A6L3SPA4_9HYPH</name>
<keyword evidence="10" id="KW-0677">Repeat</keyword>
<dbReference type="GO" id="GO:0005524">
    <property type="term" value="F:ATP binding"/>
    <property type="evidence" value="ECO:0007669"/>
    <property type="project" value="UniProtKB-KW"/>
</dbReference>
<dbReference type="Gene3D" id="3.30.565.10">
    <property type="entry name" value="Histidine kinase-like ATPase, C-terminal domain"/>
    <property type="match status" value="1"/>
</dbReference>
<evidence type="ECO:0000259" key="19">
    <source>
        <dbReference type="PROSITE" id="PS50113"/>
    </source>
</evidence>
<dbReference type="PROSITE" id="PS50112">
    <property type="entry name" value="PAS"/>
    <property type="match status" value="1"/>
</dbReference>
<comment type="catalytic activity">
    <reaction evidence="1">
        <text>ATP + protein L-histidine = ADP + protein N-phospho-L-histidine.</text>
        <dbReference type="EC" id="2.7.13.3"/>
    </reaction>
</comment>
<dbReference type="SUPFAM" id="SSF55781">
    <property type="entry name" value="GAF domain-like"/>
    <property type="match status" value="1"/>
</dbReference>
<keyword evidence="8" id="KW-0288">FMN</keyword>
<sequence length="619" mass="69007">MPDYEQMMKRQQVLADFGEFALRSEDLHEVLTEACRLVAEALGTDRAKVLEIQQGGRCLFVRAGVGWAPDVVGQMRLPMSEHSSETFAIEEGKPVITQDIGKEERFEVPEFMKKAGVVALVNVPIFVPGRKAYGLLQVDATEPRDFAQEDIAFLRTYATILGPVIDRLQKVSSLRATEERFRLVVENARDYAIFTTDPEDRITDWYAGAEAVFGWSAEEAIGQPSAIIFTSEDREAGADEKETETARREGSAPNVRWHLRKDSSRVFIEGMTTTLRAADGSLRGFLKIGQDVTGRRKADEALRESEERFRALACLVPVVLWRSDASGMQISSNQLWLDYTGQSLEQSQSGGWLDAIHRDDQAMTREVFRTGHAERRIVEVQLRIRGQDGSYRWFLVRQTPITDAQGRLVEWFGAAMDIEELRGSQARQEVLVKELQHRSRNLLGVVTSLANRTVGQGGPVESFTTRLKALSRAQALLSQSGSDTAEVGALVDAQLAAHADSAPKRITISGPRVQLSSEQVQNFALALHELATNALKYGALKGETGRLSVTWERLRDENGGKRLALSWIESGVDVQPEQVTRRGYGRELIERALTYALQARTEFELAADGVRCRIEMPLA</sequence>
<evidence type="ECO:0000256" key="5">
    <source>
        <dbReference type="ARBA" id="ARBA00022553"/>
    </source>
</evidence>
<dbReference type="GO" id="GO:0006355">
    <property type="term" value="P:regulation of DNA-templated transcription"/>
    <property type="evidence" value="ECO:0007669"/>
    <property type="project" value="InterPro"/>
</dbReference>
<evidence type="ECO:0000259" key="18">
    <source>
        <dbReference type="PROSITE" id="PS50112"/>
    </source>
</evidence>
<feature type="domain" description="PAC" evidence="19">
    <location>
        <begin position="248"/>
        <end position="304"/>
    </location>
</feature>
<evidence type="ECO:0000256" key="4">
    <source>
        <dbReference type="ARBA" id="ARBA00022543"/>
    </source>
</evidence>
<evidence type="ECO:0000256" key="13">
    <source>
        <dbReference type="ARBA" id="ARBA00022840"/>
    </source>
</evidence>
<comment type="caution">
    <text evidence="20">The sequence shown here is derived from an EMBL/GenBank/DDBJ whole genome shotgun (WGS) entry which is preliminary data.</text>
</comment>
<evidence type="ECO:0000256" key="14">
    <source>
        <dbReference type="ARBA" id="ARBA00022991"/>
    </source>
</evidence>
<dbReference type="InterPro" id="IPR003018">
    <property type="entry name" value="GAF"/>
</dbReference>
<dbReference type="SMART" id="SM00086">
    <property type="entry name" value="PAC"/>
    <property type="match status" value="2"/>
</dbReference>
<dbReference type="InterPro" id="IPR000700">
    <property type="entry name" value="PAS-assoc_C"/>
</dbReference>
<evidence type="ECO:0000256" key="1">
    <source>
        <dbReference type="ARBA" id="ARBA00000085"/>
    </source>
</evidence>
<dbReference type="InterPro" id="IPR013767">
    <property type="entry name" value="PAS_fold"/>
</dbReference>
<keyword evidence="9" id="KW-0808">Transferase</keyword>
<protein>
    <recommendedName>
        <fullName evidence="3">Blue-light-activated histidine kinase</fullName>
        <ecNumber evidence="2">2.7.13.3</ecNumber>
    </recommendedName>
</protein>
<keyword evidence="12" id="KW-0418">Kinase</keyword>
<dbReference type="InterPro" id="IPR013655">
    <property type="entry name" value="PAS_fold_3"/>
</dbReference>
<dbReference type="RefSeq" id="WP_151005129.1">
    <property type="nucleotide sequence ID" value="NZ_BPQY01000289.1"/>
</dbReference>
<accession>A0A6L3SPA4</accession>
<evidence type="ECO:0000256" key="2">
    <source>
        <dbReference type="ARBA" id="ARBA00012438"/>
    </source>
</evidence>
<dbReference type="CDD" id="cd00130">
    <property type="entry name" value="PAS"/>
    <property type="match status" value="2"/>
</dbReference>
<keyword evidence="14" id="KW-0157">Chromophore</keyword>
<keyword evidence="21" id="KW-1185">Reference proteome</keyword>
<keyword evidence="5" id="KW-0597">Phosphoprotein</keyword>
<keyword evidence="6" id="KW-0716">Sensory transduction</keyword>
<dbReference type="SMART" id="SM00911">
    <property type="entry name" value="HWE_HK"/>
    <property type="match status" value="1"/>
</dbReference>
<dbReference type="InterPro" id="IPR036890">
    <property type="entry name" value="HATPase_C_sf"/>
</dbReference>
<dbReference type="Gene3D" id="3.30.450.20">
    <property type="entry name" value="PAS domain"/>
    <property type="match status" value="2"/>
</dbReference>
<evidence type="ECO:0000256" key="3">
    <source>
        <dbReference type="ARBA" id="ARBA00021740"/>
    </source>
</evidence>
<dbReference type="InterPro" id="IPR000014">
    <property type="entry name" value="PAS"/>
</dbReference>
<evidence type="ECO:0000256" key="15">
    <source>
        <dbReference type="ARBA" id="ARBA00023026"/>
    </source>
</evidence>
<keyword evidence="4" id="KW-0600">Photoreceptor protein</keyword>
<gene>
    <name evidence="20" type="ORF">F6X53_29630</name>
</gene>
<evidence type="ECO:0000313" key="21">
    <source>
        <dbReference type="Proteomes" id="UP000474159"/>
    </source>
</evidence>
<dbReference type="Proteomes" id="UP000474159">
    <property type="component" value="Unassembled WGS sequence"/>
</dbReference>
<evidence type="ECO:0000313" key="20">
    <source>
        <dbReference type="EMBL" id="KAB1070789.1"/>
    </source>
</evidence>
<keyword evidence="11" id="KW-0547">Nucleotide-binding</keyword>
<dbReference type="OrthoDB" id="341208at2"/>
<keyword evidence="13" id="KW-0067">ATP-binding</keyword>